<proteinExistence type="predicted"/>
<accession>A0A916JH03</accession>
<evidence type="ECO:0000313" key="2">
    <source>
        <dbReference type="Proteomes" id="UP000680038"/>
    </source>
</evidence>
<dbReference type="AlphaFoldDB" id="A0A916JH03"/>
<reference evidence="1" key="1">
    <citation type="submission" date="2021-04" db="EMBL/GenBank/DDBJ databases">
        <authorList>
            <person name="Rodrigo-Torres L."/>
            <person name="Arahal R. D."/>
            <person name="Lucena T."/>
        </authorList>
    </citation>
    <scope>NUCLEOTIDE SEQUENCE</scope>
    <source>
        <strain evidence="1">CECT 9275</strain>
    </source>
</reference>
<evidence type="ECO:0008006" key="3">
    <source>
        <dbReference type="Google" id="ProtNLM"/>
    </source>
</evidence>
<evidence type="ECO:0000313" key="1">
    <source>
        <dbReference type="EMBL" id="CAG5003240.1"/>
    </source>
</evidence>
<dbReference type="RefSeq" id="WP_215239651.1">
    <property type="nucleotide sequence ID" value="NZ_CAJRAF010000002.1"/>
</dbReference>
<gene>
    <name evidence="1" type="ORF">DYBT9275_03109</name>
</gene>
<comment type="caution">
    <text evidence="1">The sequence shown here is derived from an EMBL/GenBank/DDBJ whole genome shotgun (WGS) entry which is preliminary data.</text>
</comment>
<dbReference type="Pfam" id="PF08811">
    <property type="entry name" value="DUF1800"/>
    <property type="match status" value="1"/>
</dbReference>
<sequence length="545" mass="61850">MAYLDTYATPLTAGTAAHLLRRATFGPTQQEITAFTGKTATQAVDLLISNASYRASPAAPVEMETGRSDSGQPFLNKPFTDTRASVYSTYIQYWWIGLMAEQNGYPSVLEKITAFWQNHFVTAISSVEDYRFTDRYLRFLRANALGNFRDMTVGITKDPAMLIYQNGNENTKEQPNENYGRELQELFTVGQKDFAGNHNYTEQDVKAAAQVLTGWQATNRLKVGSTSFETIFTAERHDTTNKVFSSKYNNTTITGRSGATAGDAELTDLVNMLLSHPETPKFICRKLYRWYVNPNVTQEIEDQVIIPLANLFSSPSNNFAIAPVLRKLLTSNVFFDSSNIGAIVKAPSEFIIGTIRLFSQPVPDITTEYGPFRIMMNFMNNSMINLQLNFLNQPSVFGSLPYYQTGYSRNWINGTTLGLRGYRTDSLIYPSLEIKPGYLLQIDVLKILTALQPNFSDVANTAAISCEQVLAEFSKNMYTHELPQTQKDFLIDKIMMMNSSPRTTWVREWDAYRTFPTDTAKQNIILWRTRTLMKHMLRMAEYQLF</sequence>
<dbReference type="InterPro" id="IPR014917">
    <property type="entry name" value="DUF1800"/>
</dbReference>
<name>A0A916JH03_9BACT</name>
<dbReference type="EMBL" id="CAJRAF010000002">
    <property type="protein sequence ID" value="CAG5003240.1"/>
    <property type="molecule type" value="Genomic_DNA"/>
</dbReference>
<organism evidence="1 2">
    <name type="scientific">Dyadobacter helix</name>
    <dbReference type="NCBI Taxonomy" id="2822344"/>
    <lineage>
        <taxon>Bacteria</taxon>
        <taxon>Pseudomonadati</taxon>
        <taxon>Bacteroidota</taxon>
        <taxon>Cytophagia</taxon>
        <taxon>Cytophagales</taxon>
        <taxon>Spirosomataceae</taxon>
        <taxon>Dyadobacter</taxon>
    </lineage>
</organism>
<keyword evidence="2" id="KW-1185">Reference proteome</keyword>
<protein>
    <recommendedName>
        <fullName evidence="3">DUF1800 domain-containing protein</fullName>
    </recommendedName>
</protein>
<dbReference type="Proteomes" id="UP000680038">
    <property type="component" value="Unassembled WGS sequence"/>
</dbReference>